<dbReference type="RefSeq" id="WP_011725535.1">
    <property type="nucleotide sequence ID" value="NC_008595.1"/>
</dbReference>
<name>A0A0H2ZY36_MYCA1</name>
<dbReference type="GO" id="GO:0036243">
    <property type="term" value="F:succinate-semialdehyde dehydrogenase (NADP+) activity"/>
    <property type="evidence" value="ECO:0007669"/>
    <property type="project" value="UniProtKB-EC"/>
</dbReference>
<dbReference type="Gene3D" id="3.40.605.10">
    <property type="entry name" value="Aldehyde Dehydrogenase, Chain A, domain 1"/>
    <property type="match status" value="1"/>
</dbReference>
<feature type="active site" evidence="6">
    <location>
        <position position="254"/>
    </location>
</feature>
<dbReference type="Pfam" id="PF00171">
    <property type="entry name" value="Aldedh"/>
    <property type="match status" value="1"/>
</dbReference>
<comment type="similarity">
    <text evidence="1 7">Belongs to the aldehyde dehydrogenase family.</text>
</comment>
<protein>
    <recommendedName>
        <fullName evidence="4">Putative succinate-semialdehyde dehydrogenase [NADP(+)] 2</fullName>
        <ecNumber evidence="3">1.2.1.79</ecNumber>
    </recommendedName>
</protein>
<dbReference type="PROSITE" id="PS00070">
    <property type="entry name" value="ALDEHYDE_DEHYDR_CYS"/>
    <property type="match status" value="1"/>
</dbReference>
<gene>
    <name evidence="9" type="ordered locus">MAV_3553</name>
</gene>
<evidence type="ECO:0000313" key="9">
    <source>
        <dbReference type="EMBL" id="ABK66926.1"/>
    </source>
</evidence>
<dbReference type="InterPro" id="IPR016162">
    <property type="entry name" value="Ald_DH_N"/>
</dbReference>
<dbReference type="InterPro" id="IPR029510">
    <property type="entry name" value="Ald_DH_CS_GLU"/>
</dbReference>
<dbReference type="InterPro" id="IPR016161">
    <property type="entry name" value="Ald_DH/histidinol_DH"/>
</dbReference>
<sequence>MTATASSPPRTGALLIGTERITAASGGSHQHRYPGTGVPNATIPLAGHSEVDRAVHSAREAQREWISYPVDRRRDLLFGLADLLRDHFAELTELNVHDYGVPISVAGNSVLTERFVRYYAGYPDKLTGASTPVSGAFDVNIVEREPYGVVAVIAPWNGPLVVAGAAVAPALAAGNAVIFKPSELASLAPLRFGELCLEAGLPPGLVNVLPAGPEGGEALVRHPGVGKVHFTGGHATAQQVLRAASDNVTPVTAELGGKSAYLVFADADLDTAAVIAAHQGPLTQAGQSCACASRILVEASVYVSFVEKLVAQVQAATIGDPLRPDVMLGPVITEAAADRILGVIERAVAEKAGDLVTGGRRLGGELASGYFIEPTIFSNVDNRSSLAQTETFGPVASVMPFADEAQAVSLANDSRYGLNAFVATANLERAHRVARRLQAGSVWVNRHSDIEPQGPYGGYKQSGFGRTGGVEGLHEFLQVKNIRIGMS</sequence>
<evidence type="ECO:0000256" key="3">
    <source>
        <dbReference type="ARBA" id="ARBA00039122"/>
    </source>
</evidence>
<evidence type="ECO:0000256" key="1">
    <source>
        <dbReference type="ARBA" id="ARBA00009986"/>
    </source>
</evidence>
<evidence type="ECO:0000256" key="7">
    <source>
        <dbReference type="RuleBase" id="RU003345"/>
    </source>
</evidence>
<proteinExistence type="inferred from homology"/>
<evidence type="ECO:0000256" key="5">
    <source>
        <dbReference type="ARBA" id="ARBA00048559"/>
    </source>
</evidence>
<dbReference type="PROSITE" id="PS00687">
    <property type="entry name" value="ALDEHYDE_DEHYDR_GLU"/>
    <property type="match status" value="1"/>
</dbReference>
<dbReference type="AlphaFoldDB" id="A0A0H2ZY36"/>
<dbReference type="InterPro" id="IPR016160">
    <property type="entry name" value="Ald_DH_CS_CYS"/>
</dbReference>
<evidence type="ECO:0000256" key="2">
    <source>
        <dbReference type="ARBA" id="ARBA00023002"/>
    </source>
</evidence>
<organism evidence="9 10">
    <name type="scientific">Mycobacterium avium (strain 104)</name>
    <dbReference type="NCBI Taxonomy" id="243243"/>
    <lineage>
        <taxon>Bacteria</taxon>
        <taxon>Bacillati</taxon>
        <taxon>Actinomycetota</taxon>
        <taxon>Actinomycetes</taxon>
        <taxon>Mycobacteriales</taxon>
        <taxon>Mycobacteriaceae</taxon>
        <taxon>Mycobacterium</taxon>
        <taxon>Mycobacterium avium complex (MAC)</taxon>
    </lineage>
</organism>
<keyword evidence="2 7" id="KW-0560">Oxidoreductase</keyword>
<dbReference type="KEGG" id="mav:MAV_3553"/>
<dbReference type="Proteomes" id="UP000001574">
    <property type="component" value="Chromosome"/>
</dbReference>
<dbReference type="EC" id="1.2.1.79" evidence="3"/>
<dbReference type="FunFam" id="3.40.605.10:FF:000007">
    <property type="entry name" value="NAD/NADP-dependent betaine aldehyde dehydrogenase"/>
    <property type="match status" value="1"/>
</dbReference>
<evidence type="ECO:0000256" key="6">
    <source>
        <dbReference type="PROSITE-ProRule" id="PRU10007"/>
    </source>
</evidence>
<dbReference type="PANTHER" id="PTHR11699">
    <property type="entry name" value="ALDEHYDE DEHYDROGENASE-RELATED"/>
    <property type="match status" value="1"/>
</dbReference>
<evidence type="ECO:0000313" key="10">
    <source>
        <dbReference type="Proteomes" id="UP000001574"/>
    </source>
</evidence>
<dbReference type="InterPro" id="IPR015590">
    <property type="entry name" value="Aldehyde_DH_dom"/>
</dbReference>
<dbReference type="InterPro" id="IPR016163">
    <property type="entry name" value="Ald_DH_C"/>
</dbReference>
<dbReference type="Gene3D" id="3.40.309.10">
    <property type="entry name" value="Aldehyde Dehydrogenase, Chain A, domain 2"/>
    <property type="match status" value="1"/>
</dbReference>
<dbReference type="FunFam" id="3.40.309.10:FF:000009">
    <property type="entry name" value="Aldehyde dehydrogenase A"/>
    <property type="match status" value="1"/>
</dbReference>
<evidence type="ECO:0000259" key="8">
    <source>
        <dbReference type="Pfam" id="PF00171"/>
    </source>
</evidence>
<dbReference type="SUPFAM" id="SSF53720">
    <property type="entry name" value="ALDH-like"/>
    <property type="match status" value="1"/>
</dbReference>
<reference evidence="9 10" key="1">
    <citation type="submission" date="2006-10" db="EMBL/GenBank/DDBJ databases">
        <authorList>
            <person name="Fleischmann R.D."/>
            <person name="Dodson R.J."/>
            <person name="Haft D.H."/>
            <person name="Merkel J.S."/>
            <person name="Nelson W.C."/>
            <person name="Fraser C.M."/>
        </authorList>
    </citation>
    <scope>NUCLEOTIDE SEQUENCE [LARGE SCALE GENOMIC DNA]</scope>
    <source>
        <strain evidence="9 10">104</strain>
    </source>
</reference>
<dbReference type="HOGENOM" id="CLU_005391_0_0_11"/>
<feature type="domain" description="Aldehyde dehydrogenase" evidence="8">
    <location>
        <begin position="27"/>
        <end position="482"/>
    </location>
</feature>
<dbReference type="EMBL" id="CP000479">
    <property type="protein sequence ID" value="ABK66926.1"/>
    <property type="molecule type" value="Genomic_DNA"/>
</dbReference>
<evidence type="ECO:0000256" key="4">
    <source>
        <dbReference type="ARBA" id="ARBA00039663"/>
    </source>
</evidence>
<comment type="catalytic activity">
    <reaction evidence="5">
        <text>succinate semialdehyde + NADP(+) + H2O = succinate + NADPH + 2 H(+)</text>
        <dbReference type="Rhea" id="RHEA:13213"/>
        <dbReference type="ChEBI" id="CHEBI:15377"/>
        <dbReference type="ChEBI" id="CHEBI:15378"/>
        <dbReference type="ChEBI" id="CHEBI:30031"/>
        <dbReference type="ChEBI" id="CHEBI:57706"/>
        <dbReference type="ChEBI" id="CHEBI:57783"/>
        <dbReference type="ChEBI" id="CHEBI:58349"/>
        <dbReference type="EC" id="1.2.1.79"/>
    </reaction>
</comment>
<accession>A0A0H2ZY36</accession>